<name>A0A7S6RFS8_9CYAN</name>
<accession>A0A7S6RFS8</accession>
<evidence type="ECO:0000313" key="1">
    <source>
        <dbReference type="EMBL" id="QOV23975.1"/>
    </source>
</evidence>
<dbReference type="RefSeq" id="WP_200989503.1">
    <property type="nucleotide sequence ID" value="NZ_CP063311.1"/>
</dbReference>
<sequence>MGKKNNLILVFLFLNGILATGTAYAWNKITYLPHWYNHNSGESVSLQEGEPNLLKVKLDTGKGVSHGENNQVNISLNETELTALMTQRLAQTPKTAQVLQATKGIKASIKGEQVSGGMVVQPSQLPDRARHMVLQLLPMVGDRPIYISVNGSPTVQNGRIFLSDNTQVNLGSVSLSLAEITRLTGLSKSAINQQVNLAVSEAGLSVDSIELVNGELMLRGTKTKLTAQDIKNLVDR</sequence>
<dbReference type="Proteomes" id="UP000593846">
    <property type="component" value="Chromosome"/>
</dbReference>
<protein>
    <submittedName>
        <fullName evidence="1">Uncharacterized protein</fullName>
    </submittedName>
</protein>
<gene>
    <name evidence="1" type="ORF">IM676_06790</name>
</gene>
<evidence type="ECO:0000313" key="2">
    <source>
        <dbReference type="Proteomes" id="UP000593846"/>
    </source>
</evidence>
<dbReference type="KEGG" id="aee:IM676_06790"/>
<dbReference type="AlphaFoldDB" id="A0A7S6RFS8"/>
<reference evidence="2" key="1">
    <citation type="submission" date="2020-10" db="EMBL/GenBank/DDBJ databases">
        <title>Genome-based taxonomic classification of the species Anabaenopsis elenkinii.</title>
        <authorList>
            <person name="Delbaje E."/>
            <person name="Andreote A.P.D."/>
            <person name="Pellegrinetti T.A."/>
            <person name="Cruz R.B."/>
            <person name="Branco L.H.Z."/>
            <person name="Fiore M.F."/>
        </authorList>
    </citation>
    <scope>NUCLEOTIDE SEQUENCE [LARGE SCALE GENOMIC DNA]</scope>
    <source>
        <strain evidence="2">CCIBt3563</strain>
    </source>
</reference>
<keyword evidence="2" id="KW-1185">Reference proteome</keyword>
<proteinExistence type="predicted"/>
<organism evidence="1 2">
    <name type="scientific">Anabaenopsis elenkinii CCIBt3563</name>
    <dbReference type="NCBI Taxonomy" id="2779889"/>
    <lineage>
        <taxon>Bacteria</taxon>
        <taxon>Bacillati</taxon>
        <taxon>Cyanobacteriota</taxon>
        <taxon>Cyanophyceae</taxon>
        <taxon>Nostocales</taxon>
        <taxon>Nodulariaceae</taxon>
        <taxon>Anabaenopsis</taxon>
    </lineage>
</organism>
<dbReference type="EMBL" id="CP063311">
    <property type="protein sequence ID" value="QOV23975.1"/>
    <property type="molecule type" value="Genomic_DNA"/>
</dbReference>